<dbReference type="PANTHER" id="PTHR47707:SF1">
    <property type="entry name" value="NUDIX HYDROLASE FAMILY PROTEIN"/>
    <property type="match status" value="1"/>
</dbReference>
<protein>
    <recommendedName>
        <fullName evidence="11">8-oxo-dGTP diphosphatase</fullName>
        <ecNumber evidence="11">3.6.1.55</ecNumber>
    </recommendedName>
</protein>
<dbReference type="Gene3D" id="3.90.79.10">
    <property type="entry name" value="Nucleoside Triphosphate Pyrophosphohydrolase"/>
    <property type="match status" value="1"/>
</dbReference>
<evidence type="ECO:0000313" key="15">
    <source>
        <dbReference type="Proteomes" id="UP000675409"/>
    </source>
</evidence>
<reference evidence="14 15" key="1">
    <citation type="journal article" date="2021" name="Arch. Microbiol.">
        <title>Myceligenerans indicum sp. nov., an actinobacterium isolated from mangrove sediment of Sundarbans, India.</title>
        <authorList>
            <person name="Asha K."/>
            <person name="Bhadury P."/>
        </authorList>
    </citation>
    <scope>NUCLEOTIDE SEQUENCE [LARGE SCALE GENOMIC DNA]</scope>
    <source>
        <strain evidence="14 15">I2</strain>
    </source>
</reference>
<dbReference type="InterPro" id="IPR000086">
    <property type="entry name" value="NUDIX_hydrolase_dom"/>
</dbReference>
<evidence type="ECO:0000259" key="13">
    <source>
        <dbReference type="PROSITE" id="PS51462"/>
    </source>
</evidence>
<dbReference type="PROSITE" id="PS00893">
    <property type="entry name" value="NUDIX_BOX"/>
    <property type="match status" value="1"/>
</dbReference>
<evidence type="ECO:0000256" key="7">
    <source>
        <dbReference type="ARBA" id="ARBA00022801"/>
    </source>
</evidence>
<dbReference type="SUPFAM" id="SSF55811">
    <property type="entry name" value="Nudix"/>
    <property type="match status" value="1"/>
</dbReference>
<comment type="caution">
    <text evidence="14">The sequence shown here is derived from an EMBL/GenBank/DDBJ whole genome shotgun (WGS) entry which is preliminary data.</text>
</comment>
<dbReference type="PRINTS" id="PR00502">
    <property type="entry name" value="NUDIXFAMILY"/>
</dbReference>
<keyword evidence="9" id="KW-0234">DNA repair</keyword>
<dbReference type="EMBL" id="JABBYC010000015">
    <property type="protein sequence ID" value="MBL0886694.1"/>
    <property type="molecule type" value="Genomic_DNA"/>
</dbReference>
<evidence type="ECO:0000256" key="2">
    <source>
        <dbReference type="ARBA" id="ARBA00005582"/>
    </source>
</evidence>
<proteinExistence type="inferred from homology"/>
<evidence type="ECO:0000313" key="14">
    <source>
        <dbReference type="EMBL" id="MBL0886694.1"/>
    </source>
</evidence>
<dbReference type="InterPro" id="IPR015797">
    <property type="entry name" value="NUDIX_hydrolase-like_dom_sf"/>
</dbReference>
<evidence type="ECO:0000256" key="1">
    <source>
        <dbReference type="ARBA" id="ARBA00001946"/>
    </source>
</evidence>
<comment type="similarity">
    <text evidence="2 12">Belongs to the Nudix hydrolase family.</text>
</comment>
<dbReference type="PROSITE" id="PS51462">
    <property type="entry name" value="NUDIX"/>
    <property type="match status" value="1"/>
</dbReference>
<keyword evidence="4" id="KW-0235">DNA replication</keyword>
<organism evidence="14 15">
    <name type="scientific">Myceligenerans indicum</name>
    <dbReference type="NCBI Taxonomy" id="2593663"/>
    <lineage>
        <taxon>Bacteria</taxon>
        <taxon>Bacillati</taxon>
        <taxon>Actinomycetota</taxon>
        <taxon>Actinomycetes</taxon>
        <taxon>Micrococcales</taxon>
        <taxon>Promicromonosporaceae</taxon>
        <taxon>Myceligenerans</taxon>
    </lineage>
</organism>
<keyword evidence="6" id="KW-0227">DNA damage</keyword>
<evidence type="ECO:0000256" key="5">
    <source>
        <dbReference type="ARBA" id="ARBA00022723"/>
    </source>
</evidence>
<dbReference type="PANTHER" id="PTHR47707">
    <property type="entry name" value="8-OXO-DGTP DIPHOSPHATASE"/>
    <property type="match status" value="1"/>
</dbReference>
<sequence>MAAPILVVAAALVDDLDQPARMLAARRTRPEALAGRWEFPGGKVDQGETPVSALHRELREELGVTAELGREVPGPDDDGSWPLTERYRMRLWIARITEGHPEPLEDHDELRWLSSAELHDVDWIEGDLPIVTALRAHFEEAGSTSGGR</sequence>
<dbReference type="InterPro" id="IPR020476">
    <property type="entry name" value="Nudix_hydrolase"/>
</dbReference>
<keyword evidence="7 12" id="KW-0378">Hydrolase</keyword>
<evidence type="ECO:0000256" key="6">
    <source>
        <dbReference type="ARBA" id="ARBA00022763"/>
    </source>
</evidence>
<dbReference type="Pfam" id="PF00293">
    <property type="entry name" value="NUDIX"/>
    <property type="match status" value="1"/>
</dbReference>
<evidence type="ECO:0000256" key="12">
    <source>
        <dbReference type="RuleBase" id="RU003476"/>
    </source>
</evidence>
<comment type="cofactor">
    <cofactor evidence="1">
        <name>Mg(2+)</name>
        <dbReference type="ChEBI" id="CHEBI:18420"/>
    </cofactor>
</comment>
<evidence type="ECO:0000256" key="8">
    <source>
        <dbReference type="ARBA" id="ARBA00022842"/>
    </source>
</evidence>
<name>A0ABS1LKE9_9MICO</name>
<evidence type="ECO:0000256" key="9">
    <source>
        <dbReference type="ARBA" id="ARBA00023204"/>
    </source>
</evidence>
<dbReference type="InterPro" id="IPR047127">
    <property type="entry name" value="MutT-like"/>
</dbReference>
<feature type="domain" description="Nudix hydrolase" evidence="13">
    <location>
        <begin position="3"/>
        <end position="136"/>
    </location>
</feature>
<keyword evidence="3" id="KW-0515">Mutator protein</keyword>
<evidence type="ECO:0000256" key="10">
    <source>
        <dbReference type="ARBA" id="ARBA00035861"/>
    </source>
</evidence>
<dbReference type="EC" id="3.6.1.55" evidence="11"/>
<dbReference type="Proteomes" id="UP000675409">
    <property type="component" value="Unassembled WGS sequence"/>
</dbReference>
<evidence type="ECO:0000256" key="11">
    <source>
        <dbReference type="ARBA" id="ARBA00038905"/>
    </source>
</evidence>
<dbReference type="InterPro" id="IPR020084">
    <property type="entry name" value="NUDIX_hydrolase_CS"/>
</dbReference>
<keyword evidence="8" id="KW-0460">Magnesium</keyword>
<evidence type="ECO:0000256" key="3">
    <source>
        <dbReference type="ARBA" id="ARBA00022457"/>
    </source>
</evidence>
<gene>
    <name evidence="14" type="ORF">HGK34_10490</name>
</gene>
<evidence type="ECO:0000256" key="4">
    <source>
        <dbReference type="ARBA" id="ARBA00022705"/>
    </source>
</evidence>
<keyword evidence="5" id="KW-0479">Metal-binding</keyword>
<comment type="catalytic activity">
    <reaction evidence="10">
        <text>8-oxo-dGTP + H2O = 8-oxo-dGMP + diphosphate + H(+)</text>
        <dbReference type="Rhea" id="RHEA:31575"/>
        <dbReference type="ChEBI" id="CHEBI:15377"/>
        <dbReference type="ChEBI" id="CHEBI:15378"/>
        <dbReference type="ChEBI" id="CHEBI:33019"/>
        <dbReference type="ChEBI" id="CHEBI:63224"/>
        <dbReference type="ChEBI" id="CHEBI:77896"/>
        <dbReference type="EC" id="3.6.1.55"/>
    </reaction>
</comment>
<dbReference type="CDD" id="cd03425">
    <property type="entry name" value="NUDIX_MutT_NudA_like"/>
    <property type="match status" value="1"/>
</dbReference>
<keyword evidence="15" id="KW-1185">Reference proteome</keyword>
<accession>A0ABS1LKE9</accession>
<dbReference type="RefSeq" id="WP_201846929.1">
    <property type="nucleotide sequence ID" value="NZ_JABBYC010000015.1"/>
</dbReference>